<keyword evidence="4" id="KW-0378">Hydrolase</keyword>
<evidence type="ECO:0000313" key="8">
    <source>
        <dbReference type="Proteomes" id="UP000432464"/>
    </source>
</evidence>
<evidence type="ECO:0000313" key="7">
    <source>
        <dbReference type="EMBL" id="MTE16264.1"/>
    </source>
</evidence>
<name>A0A6I3L6G1_9NOCA</name>
<organism evidence="7 8">
    <name type="scientific">Nocardia aurantiaca</name>
    <dbReference type="NCBI Taxonomy" id="2675850"/>
    <lineage>
        <taxon>Bacteria</taxon>
        <taxon>Bacillati</taxon>
        <taxon>Actinomycetota</taxon>
        <taxon>Actinomycetes</taxon>
        <taxon>Mycobacteriales</taxon>
        <taxon>Nocardiaceae</taxon>
        <taxon>Nocardia</taxon>
    </lineage>
</organism>
<evidence type="ECO:0000256" key="2">
    <source>
        <dbReference type="ARBA" id="ARBA00022759"/>
    </source>
</evidence>
<dbReference type="GO" id="GO:0016787">
    <property type="term" value="F:hydrolase activity"/>
    <property type="evidence" value="ECO:0007669"/>
    <property type="project" value="UniProtKB-KW"/>
</dbReference>
<evidence type="ECO:0000256" key="4">
    <source>
        <dbReference type="ARBA" id="ARBA00022801"/>
    </source>
</evidence>
<dbReference type="EMBL" id="WMBB01000013">
    <property type="protein sequence ID" value="MTE16264.1"/>
    <property type="molecule type" value="Genomic_DNA"/>
</dbReference>
<sequence length="133" mass="15143">MRANRRRDTGPELALRSALRARGLGYRVDAQPLPGLRRRADIVFIGAKVAVFCDGCYWHGCPEHYRPARTNSDFWRSKITGNRSRDRDTDDKLSDAGWIVIRVWEHEDPKAAADRIADVVIRRRTGVGSEIVN</sequence>
<dbReference type="Pfam" id="PF03852">
    <property type="entry name" value="Vsr"/>
    <property type="match status" value="1"/>
</dbReference>
<dbReference type="NCBIfam" id="TIGR00632">
    <property type="entry name" value="vsr"/>
    <property type="match status" value="1"/>
</dbReference>
<keyword evidence="5" id="KW-0234">DNA repair</keyword>
<evidence type="ECO:0000256" key="1">
    <source>
        <dbReference type="ARBA" id="ARBA00022722"/>
    </source>
</evidence>
<dbReference type="GO" id="GO:0006298">
    <property type="term" value="P:mismatch repair"/>
    <property type="evidence" value="ECO:0007669"/>
    <property type="project" value="InterPro"/>
</dbReference>
<keyword evidence="2 7" id="KW-0255">Endonuclease</keyword>
<accession>A0A6I3L6G1</accession>
<dbReference type="Gene3D" id="3.40.960.10">
    <property type="entry name" value="VSR Endonuclease"/>
    <property type="match status" value="1"/>
</dbReference>
<dbReference type="AlphaFoldDB" id="A0A6I3L6G1"/>
<dbReference type="SUPFAM" id="SSF52980">
    <property type="entry name" value="Restriction endonuclease-like"/>
    <property type="match status" value="1"/>
</dbReference>
<comment type="similarity">
    <text evidence="6">Belongs to the Vsr family.</text>
</comment>
<dbReference type="CDD" id="cd00221">
    <property type="entry name" value="Vsr"/>
    <property type="match status" value="1"/>
</dbReference>
<keyword evidence="8" id="KW-1185">Reference proteome</keyword>
<comment type="caution">
    <text evidence="7">The sequence shown here is derived from an EMBL/GenBank/DDBJ whole genome shotgun (WGS) entry which is preliminary data.</text>
</comment>
<keyword evidence="1" id="KW-0540">Nuclease</keyword>
<evidence type="ECO:0000256" key="3">
    <source>
        <dbReference type="ARBA" id="ARBA00022763"/>
    </source>
</evidence>
<protein>
    <submittedName>
        <fullName evidence="7">DNA mismatch endonuclease Vsr</fullName>
    </submittedName>
</protein>
<keyword evidence="3" id="KW-0227">DNA damage</keyword>
<dbReference type="InterPro" id="IPR011335">
    <property type="entry name" value="Restrct_endonuc-II-like"/>
</dbReference>
<gene>
    <name evidence="7" type="primary">vsr</name>
    <name evidence="7" type="ORF">GLP40_26280</name>
</gene>
<dbReference type="Proteomes" id="UP000432464">
    <property type="component" value="Unassembled WGS sequence"/>
</dbReference>
<proteinExistence type="inferred from homology"/>
<evidence type="ECO:0000256" key="5">
    <source>
        <dbReference type="ARBA" id="ARBA00023204"/>
    </source>
</evidence>
<dbReference type="InterPro" id="IPR004603">
    <property type="entry name" value="DNA_mismatch_endonuc_vsr"/>
</dbReference>
<dbReference type="RefSeq" id="WP_154790725.1">
    <property type="nucleotide sequence ID" value="NZ_WMBB01000013.1"/>
</dbReference>
<dbReference type="GO" id="GO:0004519">
    <property type="term" value="F:endonuclease activity"/>
    <property type="evidence" value="ECO:0007669"/>
    <property type="project" value="UniProtKB-KW"/>
</dbReference>
<evidence type="ECO:0000256" key="6">
    <source>
        <dbReference type="ARBA" id="ARBA00029466"/>
    </source>
</evidence>
<reference evidence="7 8" key="1">
    <citation type="submission" date="2019-11" db="EMBL/GenBank/DDBJ databases">
        <title>Nocardia sp. nov. CT2-14 isolated from soil.</title>
        <authorList>
            <person name="Kanchanasin P."/>
            <person name="Tanasupawat S."/>
            <person name="Yuki M."/>
            <person name="Kudo T."/>
        </authorList>
    </citation>
    <scope>NUCLEOTIDE SEQUENCE [LARGE SCALE GENOMIC DNA]</scope>
    <source>
        <strain evidence="7 8">CT2-14</strain>
    </source>
</reference>